<dbReference type="Pfam" id="PF25539">
    <property type="entry name" value="Bestrophin_2"/>
    <property type="match status" value="1"/>
</dbReference>
<keyword evidence="3 8" id="KW-0812">Transmembrane</keyword>
<evidence type="ECO:0000313" key="9">
    <source>
        <dbReference type="EMBL" id="CAD8864611.1"/>
    </source>
</evidence>
<evidence type="ECO:0000256" key="3">
    <source>
        <dbReference type="ARBA" id="ARBA00022692"/>
    </source>
</evidence>
<sequence>MGNWVDAVSTAFAYTRHSEQEEVRILEFKHILVRLVSLLNAMVLGELEGMNTNSSVSDHLVRVMGQKRYFEYELLDAGSLDPRTLGPLGRTKNGPVLVHHWVQELIVEAIGTGVMSIPAPLLSAVFQELGRGMVMYQEGIQLARVKFPFPYTMTSSIMLAIISVMTPVVFCTWTTGFVWPILCTFVLIFAFWALHFTAGELENPFGDDANDLDMRQIHRDLNSRLLTILKEGSSPLPTLGVPVGTAAHNLQHLTTKPHSLCDFETAICGRKSWSEESSGSDTGHTFISRIMRMPAKRGSHRRRKSSDFETLQRRDALFPRTMVSDSQDCGHIPFEVMRSAITEDGPVNETGSSVPSSSTLSPDSSGDSRPQTADQIQVNFPATGSTRPNNAVDEASGMRLVDLESAQRIDI</sequence>
<evidence type="ECO:0000256" key="6">
    <source>
        <dbReference type="ARBA" id="ARBA00023136"/>
    </source>
</evidence>
<evidence type="ECO:0000256" key="8">
    <source>
        <dbReference type="SAM" id="Phobius"/>
    </source>
</evidence>
<reference evidence="9" key="1">
    <citation type="submission" date="2021-01" db="EMBL/GenBank/DDBJ databases">
        <authorList>
            <person name="Corre E."/>
            <person name="Pelletier E."/>
            <person name="Niang G."/>
            <person name="Scheremetjew M."/>
            <person name="Finn R."/>
            <person name="Kale V."/>
            <person name="Holt S."/>
            <person name="Cochrane G."/>
            <person name="Meng A."/>
            <person name="Brown T."/>
            <person name="Cohen L."/>
        </authorList>
    </citation>
    <scope>NUCLEOTIDE SEQUENCE</scope>
</reference>
<evidence type="ECO:0000256" key="7">
    <source>
        <dbReference type="SAM" id="MobiDB-lite"/>
    </source>
</evidence>
<gene>
    <name evidence="9" type="ORF">NSCI0253_LOCUS38966</name>
</gene>
<evidence type="ECO:0000256" key="5">
    <source>
        <dbReference type="ARBA" id="ARBA00023065"/>
    </source>
</evidence>
<evidence type="ECO:0008006" key="10">
    <source>
        <dbReference type="Google" id="ProtNLM"/>
    </source>
</evidence>
<dbReference type="AlphaFoldDB" id="A0A7S1AT93"/>
<feature type="transmembrane region" description="Helical" evidence="8">
    <location>
        <begin position="147"/>
        <end position="170"/>
    </location>
</feature>
<keyword evidence="2" id="KW-0813">Transport</keyword>
<accession>A0A7S1AT93</accession>
<feature type="region of interest" description="Disordered" evidence="7">
    <location>
        <begin position="344"/>
        <end position="398"/>
    </location>
</feature>
<dbReference type="InterPro" id="IPR044669">
    <property type="entry name" value="YneE/VCCN1/2-like"/>
</dbReference>
<organism evidence="9">
    <name type="scientific">Noctiluca scintillans</name>
    <name type="common">Sea sparkle</name>
    <name type="synonym">Red tide dinoflagellate</name>
    <dbReference type="NCBI Taxonomy" id="2966"/>
    <lineage>
        <taxon>Eukaryota</taxon>
        <taxon>Sar</taxon>
        <taxon>Alveolata</taxon>
        <taxon>Dinophyceae</taxon>
        <taxon>Noctilucales</taxon>
        <taxon>Noctilucaceae</taxon>
        <taxon>Noctiluca</taxon>
    </lineage>
</organism>
<comment type="subcellular location">
    <subcellularLocation>
        <location evidence="1">Membrane</location>
        <topology evidence="1">Multi-pass membrane protein</topology>
    </subcellularLocation>
</comment>
<keyword evidence="4 8" id="KW-1133">Transmembrane helix</keyword>
<feature type="compositionally biased region" description="Low complexity" evidence="7">
    <location>
        <begin position="350"/>
        <end position="368"/>
    </location>
</feature>
<evidence type="ECO:0000256" key="2">
    <source>
        <dbReference type="ARBA" id="ARBA00022448"/>
    </source>
</evidence>
<proteinExistence type="predicted"/>
<dbReference type="GO" id="GO:0016020">
    <property type="term" value="C:membrane"/>
    <property type="evidence" value="ECO:0007669"/>
    <property type="project" value="UniProtKB-SubCell"/>
</dbReference>
<evidence type="ECO:0000256" key="4">
    <source>
        <dbReference type="ARBA" id="ARBA00022989"/>
    </source>
</evidence>
<feature type="transmembrane region" description="Helical" evidence="8">
    <location>
        <begin position="176"/>
        <end position="194"/>
    </location>
</feature>
<dbReference type="PANTHER" id="PTHR33281:SF20">
    <property type="match status" value="1"/>
</dbReference>
<keyword evidence="6 8" id="KW-0472">Membrane</keyword>
<dbReference type="EMBL" id="HBFQ01054791">
    <property type="protein sequence ID" value="CAD8864611.1"/>
    <property type="molecule type" value="Transcribed_RNA"/>
</dbReference>
<dbReference type="PANTHER" id="PTHR33281">
    <property type="entry name" value="UPF0187 PROTEIN YNEE"/>
    <property type="match status" value="1"/>
</dbReference>
<dbReference type="GO" id="GO:0005254">
    <property type="term" value="F:chloride channel activity"/>
    <property type="evidence" value="ECO:0007669"/>
    <property type="project" value="InterPro"/>
</dbReference>
<evidence type="ECO:0000256" key="1">
    <source>
        <dbReference type="ARBA" id="ARBA00004141"/>
    </source>
</evidence>
<feature type="compositionally biased region" description="Polar residues" evidence="7">
    <location>
        <begin position="369"/>
        <end position="389"/>
    </location>
</feature>
<name>A0A7S1AT93_NOCSC</name>
<protein>
    <recommendedName>
        <fullName evidence="10">Bestrophin homolog</fullName>
    </recommendedName>
</protein>
<keyword evidence="5" id="KW-0406">Ion transport</keyword>